<organism evidence="2 3">
    <name type="scientific">Reyranella humidisoli</name>
    <dbReference type="NCBI Taxonomy" id="2849149"/>
    <lineage>
        <taxon>Bacteria</taxon>
        <taxon>Pseudomonadati</taxon>
        <taxon>Pseudomonadota</taxon>
        <taxon>Alphaproteobacteria</taxon>
        <taxon>Hyphomicrobiales</taxon>
        <taxon>Reyranellaceae</taxon>
        <taxon>Reyranella</taxon>
    </lineage>
</organism>
<feature type="chain" id="PRO_5046111423" description="Rap1a immunity protein domain-containing protein" evidence="1">
    <location>
        <begin position="22"/>
        <end position="117"/>
    </location>
</feature>
<feature type="signal peptide" evidence="1">
    <location>
        <begin position="1"/>
        <end position="21"/>
    </location>
</feature>
<evidence type="ECO:0000313" key="3">
    <source>
        <dbReference type="Proteomes" id="UP000727907"/>
    </source>
</evidence>
<keyword evidence="3" id="KW-1185">Reference proteome</keyword>
<keyword evidence="1" id="KW-0732">Signal</keyword>
<name>A0ABS6IR31_9HYPH</name>
<gene>
    <name evidence="2" type="ORF">KQ910_24950</name>
</gene>
<dbReference type="RefSeq" id="WP_216966424.1">
    <property type="nucleotide sequence ID" value="NZ_JAHOPB010000003.1"/>
</dbReference>
<evidence type="ECO:0000256" key="1">
    <source>
        <dbReference type="SAM" id="SignalP"/>
    </source>
</evidence>
<dbReference type="Proteomes" id="UP000727907">
    <property type="component" value="Unassembled WGS sequence"/>
</dbReference>
<evidence type="ECO:0008006" key="4">
    <source>
        <dbReference type="Google" id="ProtNLM"/>
    </source>
</evidence>
<accession>A0ABS6IR31</accession>
<protein>
    <recommendedName>
        <fullName evidence="4">Rap1a immunity protein domain-containing protein</fullName>
    </recommendedName>
</protein>
<sequence>MKTSRVLASILLFAIGLFPHAGNSQGMLVGAGGLQCSQITTEEGTHRDAMNWLIGYLFARDLEGNPAGEAGYVLKDRTSEELLTQLIATCRAHPSFKLERAAIELHWQLTAAKRKLR</sequence>
<dbReference type="EMBL" id="JAHOPB010000003">
    <property type="protein sequence ID" value="MBU8877044.1"/>
    <property type="molecule type" value="Genomic_DNA"/>
</dbReference>
<evidence type="ECO:0000313" key="2">
    <source>
        <dbReference type="EMBL" id="MBU8877044.1"/>
    </source>
</evidence>
<comment type="caution">
    <text evidence="2">The sequence shown here is derived from an EMBL/GenBank/DDBJ whole genome shotgun (WGS) entry which is preliminary data.</text>
</comment>
<reference evidence="2 3" key="1">
    <citation type="submission" date="2021-06" db="EMBL/GenBank/DDBJ databases">
        <authorList>
            <person name="Lee D.H."/>
        </authorList>
    </citation>
    <scope>NUCLEOTIDE SEQUENCE [LARGE SCALE GENOMIC DNA]</scope>
    <source>
        <strain evidence="2 3">MMS21-HV4-11</strain>
    </source>
</reference>
<proteinExistence type="predicted"/>